<dbReference type="InterPro" id="IPR036249">
    <property type="entry name" value="Thioredoxin-like_sf"/>
</dbReference>
<dbReference type="InterPro" id="IPR012336">
    <property type="entry name" value="Thioredoxin-like_fold"/>
</dbReference>
<dbReference type="PANTHER" id="PTHR13887">
    <property type="entry name" value="GLUTATHIONE S-TRANSFERASE KAPPA"/>
    <property type="match status" value="1"/>
</dbReference>
<feature type="region of interest" description="Disordered" evidence="6">
    <location>
        <begin position="57"/>
        <end position="98"/>
    </location>
</feature>
<name>A0ABQ2FBP6_9MICO</name>
<dbReference type="SUPFAM" id="SSF52833">
    <property type="entry name" value="Thioredoxin-like"/>
    <property type="match status" value="1"/>
</dbReference>
<keyword evidence="3" id="KW-0560">Oxidoreductase</keyword>
<accession>A0ABQ2FBP6</accession>
<evidence type="ECO:0000256" key="5">
    <source>
        <dbReference type="ARBA" id="ARBA00023284"/>
    </source>
</evidence>
<evidence type="ECO:0000256" key="4">
    <source>
        <dbReference type="ARBA" id="ARBA00023157"/>
    </source>
</evidence>
<evidence type="ECO:0000313" key="10">
    <source>
        <dbReference type="Proteomes" id="UP000662111"/>
    </source>
</evidence>
<protein>
    <recommendedName>
        <fullName evidence="8">Thioredoxin domain-containing protein</fullName>
    </recommendedName>
</protein>
<organism evidence="9 10">
    <name type="scientific">Ornithinimicrobium pekingense</name>
    <dbReference type="NCBI Taxonomy" id="384677"/>
    <lineage>
        <taxon>Bacteria</taxon>
        <taxon>Bacillati</taxon>
        <taxon>Actinomycetota</taxon>
        <taxon>Actinomycetes</taxon>
        <taxon>Micrococcales</taxon>
        <taxon>Ornithinimicrobiaceae</taxon>
        <taxon>Ornithinimicrobium</taxon>
    </lineage>
</organism>
<dbReference type="InterPro" id="IPR013766">
    <property type="entry name" value="Thioredoxin_domain"/>
</dbReference>
<evidence type="ECO:0000256" key="3">
    <source>
        <dbReference type="ARBA" id="ARBA00023002"/>
    </source>
</evidence>
<dbReference type="PANTHER" id="PTHR13887:SF14">
    <property type="entry name" value="DISULFIDE BOND FORMATION PROTEIN D"/>
    <property type="match status" value="1"/>
</dbReference>
<evidence type="ECO:0000256" key="1">
    <source>
        <dbReference type="ARBA" id="ARBA00005791"/>
    </source>
</evidence>
<feature type="transmembrane region" description="Helical" evidence="7">
    <location>
        <begin position="31"/>
        <end position="52"/>
    </location>
</feature>
<keyword evidence="7" id="KW-0472">Membrane</keyword>
<dbReference type="EMBL" id="BMLB01000004">
    <property type="protein sequence ID" value="GGK71869.1"/>
    <property type="molecule type" value="Genomic_DNA"/>
</dbReference>
<evidence type="ECO:0000256" key="7">
    <source>
        <dbReference type="SAM" id="Phobius"/>
    </source>
</evidence>
<comment type="caution">
    <text evidence="9">The sequence shown here is derived from an EMBL/GenBank/DDBJ whole genome shotgun (WGS) entry which is preliminary data.</text>
</comment>
<gene>
    <name evidence="9" type="ORF">GCM10011509_20580</name>
</gene>
<dbReference type="Proteomes" id="UP000662111">
    <property type="component" value="Unassembled WGS sequence"/>
</dbReference>
<dbReference type="PROSITE" id="PS51352">
    <property type="entry name" value="THIOREDOXIN_2"/>
    <property type="match status" value="1"/>
</dbReference>
<reference evidence="10" key="1">
    <citation type="journal article" date="2019" name="Int. J. Syst. Evol. Microbiol.">
        <title>The Global Catalogue of Microorganisms (GCM) 10K type strain sequencing project: providing services to taxonomists for standard genome sequencing and annotation.</title>
        <authorList>
            <consortium name="The Broad Institute Genomics Platform"/>
            <consortium name="The Broad Institute Genome Sequencing Center for Infectious Disease"/>
            <person name="Wu L."/>
            <person name="Ma J."/>
        </authorList>
    </citation>
    <scope>NUCLEOTIDE SEQUENCE [LARGE SCALE GENOMIC DNA]</scope>
    <source>
        <strain evidence="10">CGMCC 1.5362</strain>
    </source>
</reference>
<proteinExistence type="inferred from homology"/>
<keyword evidence="7" id="KW-0812">Transmembrane</keyword>
<evidence type="ECO:0000313" key="9">
    <source>
        <dbReference type="EMBL" id="GGK71869.1"/>
    </source>
</evidence>
<keyword evidence="2" id="KW-0732">Signal</keyword>
<keyword evidence="4" id="KW-1015">Disulfide bond</keyword>
<keyword evidence="5" id="KW-0676">Redox-active center</keyword>
<keyword evidence="7" id="KW-1133">Transmembrane helix</keyword>
<evidence type="ECO:0000256" key="6">
    <source>
        <dbReference type="SAM" id="MobiDB-lite"/>
    </source>
</evidence>
<evidence type="ECO:0000259" key="8">
    <source>
        <dbReference type="PROSITE" id="PS51352"/>
    </source>
</evidence>
<comment type="similarity">
    <text evidence="1">Belongs to the thioredoxin family. DsbA subfamily.</text>
</comment>
<dbReference type="Pfam" id="PF13462">
    <property type="entry name" value="Thioredoxin_4"/>
    <property type="match status" value="1"/>
</dbReference>
<keyword evidence="10" id="KW-1185">Reference proteome</keyword>
<feature type="region of interest" description="Disordered" evidence="6">
    <location>
        <begin position="1"/>
        <end position="26"/>
    </location>
</feature>
<dbReference type="Gene3D" id="3.40.30.10">
    <property type="entry name" value="Glutaredoxin"/>
    <property type="match status" value="1"/>
</dbReference>
<sequence length="290" mass="30569">MTVAVWDAGGVTEQPGPAFSPPADDSRASSIAWAVAVTVVALVIGLIAWLALGTEGSDGARGPSTPPSAAAPAQTGEQQAQESAPEGTASDDAAAQTPPEEVQQLMLDLQRRDPDDPMAVGEVDAPVVMIEYADYRCPYCAQFAVETRPELQPLVDAGVLRIEFRDFVIFDEQSHQAAVAARAAAAQDLLEPYQTAVFARSSEGHAELERQDLLDIAEEVGVPDLAAFEQALDDPALAAAVDADTAEARSIGLSSTPTFLVNTTVVQGAQSALYFESVIAQEEQRAFSRD</sequence>
<evidence type="ECO:0000256" key="2">
    <source>
        <dbReference type="ARBA" id="ARBA00022729"/>
    </source>
</evidence>
<feature type="domain" description="Thioredoxin" evidence="8">
    <location>
        <begin position="78"/>
        <end position="246"/>
    </location>
</feature>